<feature type="transmembrane region" description="Helical" evidence="1">
    <location>
        <begin position="21"/>
        <end position="41"/>
    </location>
</feature>
<keyword evidence="1" id="KW-0472">Membrane</keyword>
<dbReference type="Pfam" id="PF25587">
    <property type="entry name" value="Rv2743c"/>
    <property type="match status" value="1"/>
</dbReference>
<sequence length="261" mass="27398">MADERARYFRRLRRLRRSARRWSVVGAGFAGAAAVLTPYAGLGLPDAAWAAAAGGSLVLAGWRWADLRRVSARPAPPAPDPAIAAERTRARLLAAVEAAPGGRTALAEVRRQRGRYALRGSAAAAAWDRLDRASTTLGSLAARLTGMGANAVLEAAVAEDSLRDLAHRVAGVEKALRFAPPDAQASLTEAHRDLGHQLDEGVSAYERLVAAAASYVAEDGRLGAAHPSISRLTEASDLLRGVAMGLAEVRTTTPDPMRAAS</sequence>
<comment type="caution">
    <text evidence="2">The sequence shown here is derived from an EMBL/GenBank/DDBJ whole genome shotgun (WGS) entry which is preliminary data.</text>
</comment>
<organism evidence="2 3">
    <name type="scientific">Asanoa siamensis</name>
    <dbReference type="NCBI Taxonomy" id="926357"/>
    <lineage>
        <taxon>Bacteria</taxon>
        <taxon>Bacillati</taxon>
        <taxon>Actinomycetota</taxon>
        <taxon>Actinomycetes</taxon>
        <taxon>Micromonosporales</taxon>
        <taxon>Micromonosporaceae</taxon>
        <taxon>Asanoa</taxon>
    </lineage>
</organism>
<dbReference type="EMBL" id="BONE01000048">
    <property type="protein sequence ID" value="GIF75774.1"/>
    <property type="molecule type" value="Genomic_DNA"/>
</dbReference>
<feature type="transmembrane region" description="Helical" evidence="1">
    <location>
        <begin position="47"/>
        <end position="65"/>
    </location>
</feature>
<evidence type="ECO:0000313" key="2">
    <source>
        <dbReference type="EMBL" id="GIF75774.1"/>
    </source>
</evidence>
<accession>A0ABQ4CWU8</accession>
<keyword evidence="1" id="KW-0812">Transmembrane</keyword>
<protein>
    <submittedName>
        <fullName evidence="2">Uncharacterized protein</fullName>
    </submittedName>
</protein>
<evidence type="ECO:0000313" key="3">
    <source>
        <dbReference type="Proteomes" id="UP000604117"/>
    </source>
</evidence>
<dbReference type="NCBIfam" id="NF047839">
    <property type="entry name" value="PspM_Rv2743c"/>
    <property type="match status" value="1"/>
</dbReference>
<keyword evidence="1" id="KW-1133">Transmembrane helix</keyword>
<name>A0ABQ4CWU8_9ACTN</name>
<dbReference type="InterPro" id="IPR057952">
    <property type="entry name" value="Rv2743c-like"/>
</dbReference>
<reference evidence="2 3" key="1">
    <citation type="submission" date="2021-01" db="EMBL/GenBank/DDBJ databases">
        <title>Whole genome shotgun sequence of Asanoa siamensis NBRC 107932.</title>
        <authorList>
            <person name="Komaki H."/>
            <person name="Tamura T."/>
        </authorList>
    </citation>
    <scope>NUCLEOTIDE SEQUENCE [LARGE SCALE GENOMIC DNA]</scope>
    <source>
        <strain evidence="2 3">NBRC 107932</strain>
    </source>
</reference>
<dbReference type="Proteomes" id="UP000604117">
    <property type="component" value="Unassembled WGS sequence"/>
</dbReference>
<gene>
    <name evidence="2" type="ORF">Asi02nite_52920</name>
</gene>
<keyword evidence="3" id="KW-1185">Reference proteome</keyword>
<dbReference type="RefSeq" id="WP_203716615.1">
    <property type="nucleotide sequence ID" value="NZ_BONE01000048.1"/>
</dbReference>
<evidence type="ECO:0000256" key="1">
    <source>
        <dbReference type="SAM" id="Phobius"/>
    </source>
</evidence>
<proteinExistence type="predicted"/>